<organism evidence="7 8">
    <name type="scientific">Leeia speluncae</name>
    <dbReference type="NCBI Taxonomy" id="2884804"/>
    <lineage>
        <taxon>Bacteria</taxon>
        <taxon>Pseudomonadati</taxon>
        <taxon>Pseudomonadota</taxon>
        <taxon>Betaproteobacteria</taxon>
        <taxon>Neisseriales</taxon>
        <taxon>Leeiaceae</taxon>
        <taxon>Leeia</taxon>
    </lineage>
</organism>
<accession>A0ABS8D6G0</accession>
<keyword evidence="5" id="KW-0408">Iron</keyword>
<keyword evidence="2 7" id="KW-0575">Peroxidase</keyword>
<dbReference type="EMBL" id="JAJBZT010000004">
    <property type="protein sequence ID" value="MCB6183732.1"/>
    <property type="molecule type" value="Genomic_DNA"/>
</dbReference>
<keyword evidence="8" id="KW-1185">Reference proteome</keyword>
<protein>
    <submittedName>
        <fullName evidence="7">Dyp-type peroxidase</fullName>
    </submittedName>
</protein>
<evidence type="ECO:0000313" key="8">
    <source>
        <dbReference type="Proteomes" id="UP001165395"/>
    </source>
</evidence>
<evidence type="ECO:0000313" key="7">
    <source>
        <dbReference type="EMBL" id="MCB6183732.1"/>
    </source>
</evidence>
<evidence type="ECO:0000256" key="3">
    <source>
        <dbReference type="ARBA" id="ARBA00022723"/>
    </source>
</evidence>
<dbReference type="NCBIfam" id="TIGR01413">
    <property type="entry name" value="Dyp_perox_fam"/>
    <property type="match status" value="1"/>
</dbReference>
<dbReference type="GO" id="GO:0004601">
    <property type="term" value="F:peroxidase activity"/>
    <property type="evidence" value="ECO:0007669"/>
    <property type="project" value="UniProtKB-KW"/>
</dbReference>
<dbReference type="InterPro" id="IPR048328">
    <property type="entry name" value="Dyp_perox_C"/>
</dbReference>
<name>A0ABS8D6G0_9NEIS</name>
<feature type="domain" description="Dyp-type peroxidase C-terminal" evidence="6">
    <location>
        <begin position="125"/>
        <end position="274"/>
    </location>
</feature>
<comment type="cofactor">
    <cofactor evidence="1">
        <name>heme b</name>
        <dbReference type="ChEBI" id="CHEBI:60344"/>
    </cofactor>
</comment>
<dbReference type="SUPFAM" id="SSF54909">
    <property type="entry name" value="Dimeric alpha+beta barrel"/>
    <property type="match status" value="1"/>
</dbReference>
<evidence type="ECO:0000256" key="2">
    <source>
        <dbReference type="ARBA" id="ARBA00022559"/>
    </source>
</evidence>
<comment type="caution">
    <text evidence="7">The sequence shown here is derived from an EMBL/GenBank/DDBJ whole genome shotgun (WGS) entry which is preliminary data.</text>
</comment>
<evidence type="ECO:0000259" key="6">
    <source>
        <dbReference type="Pfam" id="PF20628"/>
    </source>
</evidence>
<gene>
    <name evidence="7" type="ORF">LIN78_09230</name>
</gene>
<dbReference type="Pfam" id="PF20628">
    <property type="entry name" value="Dyp_perox_C"/>
    <property type="match status" value="1"/>
</dbReference>
<proteinExistence type="predicted"/>
<dbReference type="PANTHER" id="PTHR30521">
    <property type="entry name" value="DEFERROCHELATASE/PEROXIDASE"/>
    <property type="match status" value="1"/>
</dbReference>
<dbReference type="PROSITE" id="PS51404">
    <property type="entry name" value="DYP_PEROXIDASE"/>
    <property type="match status" value="1"/>
</dbReference>
<dbReference type="PANTHER" id="PTHR30521:SF0">
    <property type="entry name" value="DYP-TYPE PEROXIDASE FAMILY PROTEIN"/>
    <property type="match status" value="1"/>
</dbReference>
<dbReference type="InterPro" id="IPR011008">
    <property type="entry name" value="Dimeric_a/b-barrel"/>
</dbReference>
<dbReference type="RefSeq" id="WP_227180600.1">
    <property type="nucleotide sequence ID" value="NZ_JAJBZT010000004.1"/>
</dbReference>
<evidence type="ECO:0000256" key="1">
    <source>
        <dbReference type="ARBA" id="ARBA00001970"/>
    </source>
</evidence>
<evidence type="ECO:0000256" key="5">
    <source>
        <dbReference type="ARBA" id="ARBA00023004"/>
    </source>
</evidence>
<keyword evidence="3" id="KW-0479">Metal-binding</keyword>
<sequence>MSKFQGAILAPIPAFARHLLWKIQDLAKVEFALDAIKEFIDGEKIAIGYGKKLVDLLGIENNQLKAFHPPVGAQRDIPSNEYDLWLWIRSAEIGELVHLQQLLESKLAGLFVLEDVVQCFKYKEGRDLTGYEDGTENPVDKDALNVAVGDMNDAYAVLQIWQHNLNRFHSFTPEEKDLLIGRRLKDNEEIEDAPDSAHVKRTAQESFEPEAFMVRRSMPWSDGCSSGLAFLSFEKNGMNAFESQFKRMLGLEDGVEDGLFRFSVPIKTSYFWIPEV</sequence>
<reference evidence="7" key="1">
    <citation type="submission" date="2021-10" db="EMBL/GenBank/DDBJ databases">
        <title>The complete genome sequence of Leeia sp. TBRC 13508.</title>
        <authorList>
            <person name="Charoenyingcharoen P."/>
            <person name="Yukphan P."/>
        </authorList>
    </citation>
    <scope>NUCLEOTIDE SEQUENCE</scope>
    <source>
        <strain evidence="7">TBRC 13508</strain>
    </source>
</reference>
<dbReference type="InterPro" id="IPR006314">
    <property type="entry name" value="Dyp_peroxidase"/>
</dbReference>
<keyword evidence="4" id="KW-0560">Oxidoreductase</keyword>
<evidence type="ECO:0000256" key="4">
    <source>
        <dbReference type="ARBA" id="ARBA00023002"/>
    </source>
</evidence>
<dbReference type="Proteomes" id="UP001165395">
    <property type="component" value="Unassembled WGS sequence"/>
</dbReference>